<comment type="caution">
    <text evidence="1">The sequence shown here is derived from an EMBL/GenBank/DDBJ whole genome shotgun (WGS) entry which is preliminary data.</text>
</comment>
<accession>A0A8J5RDC0</accession>
<organism evidence="1 2">
    <name type="scientific">Zizania palustris</name>
    <name type="common">Northern wild rice</name>
    <dbReference type="NCBI Taxonomy" id="103762"/>
    <lineage>
        <taxon>Eukaryota</taxon>
        <taxon>Viridiplantae</taxon>
        <taxon>Streptophyta</taxon>
        <taxon>Embryophyta</taxon>
        <taxon>Tracheophyta</taxon>
        <taxon>Spermatophyta</taxon>
        <taxon>Magnoliopsida</taxon>
        <taxon>Liliopsida</taxon>
        <taxon>Poales</taxon>
        <taxon>Poaceae</taxon>
        <taxon>BOP clade</taxon>
        <taxon>Oryzoideae</taxon>
        <taxon>Oryzeae</taxon>
        <taxon>Zizaniinae</taxon>
        <taxon>Zizania</taxon>
    </lineage>
</organism>
<reference evidence="1" key="2">
    <citation type="submission" date="2021-02" db="EMBL/GenBank/DDBJ databases">
        <authorList>
            <person name="Kimball J.A."/>
            <person name="Haas M.W."/>
            <person name="Macchietto M."/>
            <person name="Kono T."/>
            <person name="Duquette J."/>
            <person name="Shao M."/>
        </authorList>
    </citation>
    <scope>NUCLEOTIDE SEQUENCE</scope>
    <source>
        <tissue evidence="1">Fresh leaf tissue</tissue>
    </source>
</reference>
<dbReference type="PANTHER" id="PTHR35498:SF1">
    <property type="entry name" value="LOW PSII ACCUMULATION-LIKE PROTEIN"/>
    <property type="match status" value="1"/>
</dbReference>
<protein>
    <submittedName>
        <fullName evidence="1">Uncharacterized protein</fullName>
    </submittedName>
</protein>
<evidence type="ECO:0000313" key="1">
    <source>
        <dbReference type="EMBL" id="KAG8048013.1"/>
    </source>
</evidence>
<evidence type="ECO:0000313" key="2">
    <source>
        <dbReference type="Proteomes" id="UP000729402"/>
    </source>
</evidence>
<proteinExistence type="predicted"/>
<name>A0A8J5RDC0_ZIZPA</name>
<sequence length="200" mass="22245">MMGTKCTISLVSSQQQQQGSISLRLPLSELLQLLMAGGDCCVLRHFTDAITPLETLKGLGIEVMAVSIFAFLYLRESKAKDVEVAKLTREENLSKLKIRAGEGRLPVPLCELRGTARLVIVAGPAEFVTESLCRRKLFLKDLMERPGVCLSCPFRWTKTRRRCSSTRPTTMRWRTASGPSPSARTALTQQAREVYGQSLK</sequence>
<gene>
    <name evidence="1" type="ORF">GUJ93_ZPchr0008g13854</name>
</gene>
<dbReference type="PANTHER" id="PTHR35498">
    <property type="entry name" value="PROTEIN LOW PSII ACCUMULATION 1, CHLOROPLASTIC"/>
    <property type="match status" value="1"/>
</dbReference>
<dbReference type="AlphaFoldDB" id="A0A8J5RDC0"/>
<keyword evidence="2" id="KW-1185">Reference proteome</keyword>
<dbReference type="EMBL" id="JAAALK010000290">
    <property type="protein sequence ID" value="KAG8048013.1"/>
    <property type="molecule type" value="Genomic_DNA"/>
</dbReference>
<reference evidence="1" key="1">
    <citation type="journal article" date="2021" name="bioRxiv">
        <title>Whole Genome Assembly and Annotation of Northern Wild Rice, Zizania palustris L., Supports a Whole Genome Duplication in the Zizania Genus.</title>
        <authorList>
            <person name="Haas M."/>
            <person name="Kono T."/>
            <person name="Macchietto M."/>
            <person name="Millas R."/>
            <person name="McGilp L."/>
            <person name="Shao M."/>
            <person name="Duquette J."/>
            <person name="Hirsch C.N."/>
            <person name="Kimball J."/>
        </authorList>
    </citation>
    <scope>NUCLEOTIDE SEQUENCE</scope>
    <source>
        <tissue evidence="1">Fresh leaf tissue</tissue>
    </source>
</reference>
<dbReference type="Proteomes" id="UP000729402">
    <property type="component" value="Unassembled WGS sequence"/>
</dbReference>
<dbReference type="OrthoDB" id="5130at2759"/>